<dbReference type="NCBIfam" id="TIGR01730">
    <property type="entry name" value="RND_mfp"/>
    <property type="match status" value="1"/>
</dbReference>
<dbReference type="Pfam" id="PF25954">
    <property type="entry name" value="Beta-barrel_RND_2"/>
    <property type="match status" value="1"/>
</dbReference>
<feature type="domain" description="CusB-like beta-barrel" evidence="5">
    <location>
        <begin position="234"/>
        <end position="305"/>
    </location>
</feature>
<keyword evidence="2" id="KW-0813">Transport</keyword>
<proteinExistence type="inferred from homology"/>
<dbReference type="InterPro" id="IPR058792">
    <property type="entry name" value="Beta-barrel_RND_2"/>
</dbReference>
<evidence type="ECO:0000313" key="9">
    <source>
        <dbReference type="Proteomes" id="UP000031599"/>
    </source>
</evidence>
<dbReference type="SUPFAM" id="SSF111369">
    <property type="entry name" value="HlyD-like secretion proteins"/>
    <property type="match status" value="1"/>
</dbReference>
<dbReference type="PANTHER" id="PTHR30097:SF4">
    <property type="entry name" value="SLR6042 PROTEIN"/>
    <property type="match status" value="1"/>
</dbReference>
<sequence length="381" mass="41446">MSSFKPWTAVSLMFVVGLVPLVTTACARAATAEIELEQGPYRLVEPDVLEVRADVLERLRFRTVERAKVRPRAEGFGALEFAADASYAVRVPVSAFVERVHVVVGERVEPGDPLLTVRSSEIARLRAEVRRLQAEAASERDAVERFERLVEGGAASKRELVEAQARLNALSAEIAGLREILSAVQAGMTGHNRLTIRASAAGQILARNVEPGERIGPDDDEAAVVIGDGEQLVVRASFPERYAPSLSRGASCWYSIPALGSKRFEGTLTQVSLAVDDETRTASAFCRSEDPSTELRARMVARVEVELGDDATLLIPRDVVLLRRDRFVAFVRVGEGRLERRELELGARIGPDIQVLSGLSAGESVVDQGAVLLDGELDRLL</sequence>
<evidence type="ECO:0000313" key="8">
    <source>
        <dbReference type="EMBL" id="KIG13528.1"/>
    </source>
</evidence>
<dbReference type="PROSITE" id="PS51257">
    <property type="entry name" value="PROKAR_LIPOPROTEIN"/>
    <property type="match status" value="1"/>
</dbReference>
<organism evidence="8 9">
    <name type="scientific">Enhygromyxa salina</name>
    <dbReference type="NCBI Taxonomy" id="215803"/>
    <lineage>
        <taxon>Bacteria</taxon>
        <taxon>Pseudomonadati</taxon>
        <taxon>Myxococcota</taxon>
        <taxon>Polyangia</taxon>
        <taxon>Nannocystales</taxon>
        <taxon>Nannocystaceae</taxon>
        <taxon>Enhygromyxa</taxon>
    </lineage>
</organism>
<dbReference type="Proteomes" id="UP000031599">
    <property type="component" value="Unassembled WGS sequence"/>
</dbReference>
<evidence type="ECO:0000256" key="1">
    <source>
        <dbReference type="ARBA" id="ARBA00009477"/>
    </source>
</evidence>
<evidence type="ECO:0000259" key="6">
    <source>
        <dbReference type="Pfam" id="PF25967"/>
    </source>
</evidence>
<dbReference type="InterPro" id="IPR058627">
    <property type="entry name" value="MdtA-like_C"/>
</dbReference>
<protein>
    <submittedName>
        <fullName evidence="8">Putative Co/Zn/Cd efflux system membrane fusion protein</fullName>
    </submittedName>
</protein>
<dbReference type="Pfam" id="PF25967">
    <property type="entry name" value="RND-MFP_C"/>
    <property type="match status" value="1"/>
</dbReference>
<feature type="coiled-coil region" evidence="3">
    <location>
        <begin position="115"/>
        <end position="180"/>
    </location>
</feature>
<feature type="chain" id="PRO_5002157389" evidence="4">
    <location>
        <begin position="30"/>
        <end position="381"/>
    </location>
</feature>
<evidence type="ECO:0000259" key="5">
    <source>
        <dbReference type="Pfam" id="PF25954"/>
    </source>
</evidence>
<reference evidence="8 9" key="1">
    <citation type="submission" date="2014-12" db="EMBL/GenBank/DDBJ databases">
        <title>Genome assembly of Enhygromyxa salina DSM 15201.</title>
        <authorList>
            <person name="Sharma G."/>
            <person name="Subramanian S."/>
        </authorList>
    </citation>
    <scope>NUCLEOTIDE SEQUENCE [LARGE SCALE GENOMIC DNA]</scope>
    <source>
        <strain evidence="8 9">DSM 15201</strain>
    </source>
</reference>
<dbReference type="RefSeq" id="WP_052555532.1">
    <property type="nucleotide sequence ID" value="NZ_JMCC02000093.1"/>
</dbReference>
<dbReference type="PANTHER" id="PTHR30097">
    <property type="entry name" value="CATION EFFLUX SYSTEM PROTEIN CUSB"/>
    <property type="match status" value="1"/>
</dbReference>
<dbReference type="Gene3D" id="2.40.30.170">
    <property type="match status" value="1"/>
</dbReference>
<comment type="caution">
    <text evidence="8">The sequence shown here is derived from an EMBL/GenBank/DDBJ whole genome shotgun (WGS) entry which is preliminary data.</text>
</comment>
<dbReference type="AlphaFoldDB" id="A0A0C1ZR90"/>
<dbReference type="InterPro" id="IPR058647">
    <property type="entry name" value="BSH_CzcB-like"/>
</dbReference>
<dbReference type="EMBL" id="JMCC02000093">
    <property type="protein sequence ID" value="KIG13528.1"/>
    <property type="molecule type" value="Genomic_DNA"/>
</dbReference>
<evidence type="ECO:0000256" key="2">
    <source>
        <dbReference type="ARBA" id="ARBA00022448"/>
    </source>
</evidence>
<evidence type="ECO:0000256" key="4">
    <source>
        <dbReference type="SAM" id="SignalP"/>
    </source>
</evidence>
<gene>
    <name evidence="8" type="ORF">DB30_07976</name>
</gene>
<dbReference type="GO" id="GO:0015679">
    <property type="term" value="P:plasma membrane copper ion transport"/>
    <property type="evidence" value="ECO:0007669"/>
    <property type="project" value="TreeGrafter"/>
</dbReference>
<accession>A0A0C1ZR90</accession>
<keyword evidence="4" id="KW-0732">Signal</keyword>
<keyword evidence="3" id="KW-0175">Coiled coil</keyword>
<dbReference type="InterPro" id="IPR006143">
    <property type="entry name" value="RND_pump_MFP"/>
</dbReference>
<evidence type="ECO:0000259" key="7">
    <source>
        <dbReference type="Pfam" id="PF25973"/>
    </source>
</evidence>
<feature type="domain" description="CzcB-like barrel-sandwich hybrid" evidence="7">
    <location>
        <begin position="89"/>
        <end position="220"/>
    </location>
</feature>
<dbReference type="GO" id="GO:0016020">
    <property type="term" value="C:membrane"/>
    <property type="evidence" value="ECO:0007669"/>
    <property type="project" value="InterPro"/>
</dbReference>
<name>A0A0C1ZR90_9BACT</name>
<feature type="signal peptide" evidence="4">
    <location>
        <begin position="1"/>
        <end position="29"/>
    </location>
</feature>
<dbReference type="Gene3D" id="2.40.50.100">
    <property type="match status" value="1"/>
</dbReference>
<evidence type="ECO:0000256" key="3">
    <source>
        <dbReference type="SAM" id="Coils"/>
    </source>
</evidence>
<dbReference type="GO" id="GO:0022857">
    <property type="term" value="F:transmembrane transporter activity"/>
    <property type="evidence" value="ECO:0007669"/>
    <property type="project" value="InterPro"/>
</dbReference>
<dbReference type="GO" id="GO:0060003">
    <property type="term" value="P:copper ion export"/>
    <property type="evidence" value="ECO:0007669"/>
    <property type="project" value="TreeGrafter"/>
</dbReference>
<dbReference type="Gene3D" id="2.40.420.20">
    <property type="match status" value="1"/>
</dbReference>
<feature type="domain" description="Multidrug resistance protein MdtA-like C-terminal permuted SH3" evidence="6">
    <location>
        <begin position="334"/>
        <end position="367"/>
    </location>
</feature>
<comment type="similarity">
    <text evidence="1">Belongs to the membrane fusion protein (MFP) (TC 8.A.1) family.</text>
</comment>
<dbReference type="Gene3D" id="1.10.287.470">
    <property type="entry name" value="Helix hairpin bin"/>
    <property type="match status" value="1"/>
</dbReference>
<dbReference type="Pfam" id="PF25973">
    <property type="entry name" value="BSH_CzcB"/>
    <property type="match status" value="1"/>
</dbReference>
<dbReference type="GO" id="GO:0030313">
    <property type="term" value="C:cell envelope"/>
    <property type="evidence" value="ECO:0007669"/>
    <property type="project" value="TreeGrafter"/>
</dbReference>
<dbReference type="InterPro" id="IPR051909">
    <property type="entry name" value="MFP_Cation_Efflux"/>
</dbReference>